<accession>A0A371Q8C4</accession>
<keyword evidence="4" id="KW-1185">Reference proteome</keyword>
<evidence type="ECO:0000313" key="3">
    <source>
        <dbReference type="EMBL" id="REK90930.1"/>
    </source>
</evidence>
<feature type="region of interest" description="Disordered" evidence="1">
    <location>
        <begin position="1"/>
        <end position="35"/>
    </location>
</feature>
<evidence type="ECO:0000313" key="4">
    <source>
        <dbReference type="Proteomes" id="UP000262477"/>
    </source>
</evidence>
<comment type="caution">
    <text evidence="3">The sequence shown here is derived from an EMBL/GenBank/DDBJ whole genome shotgun (WGS) entry which is preliminary data.</text>
</comment>
<dbReference type="Pfam" id="PF04149">
    <property type="entry name" value="DUF397"/>
    <property type="match status" value="1"/>
</dbReference>
<dbReference type="InterPro" id="IPR007278">
    <property type="entry name" value="DUF397"/>
</dbReference>
<name>A0A371Q8C4_STRIH</name>
<organism evidence="3 4">
    <name type="scientific">Streptomyces inhibens</name>
    <dbReference type="NCBI Taxonomy" id="2293571"/>
    <lineage>
        <taxon>Bacteria</taxon>
        <taxon>Bacillati</taxon>
        <taxon>Actinomycetota</taxon>
        <taxon>Actinomycetes</taxon>
        <taxon>Kitasatosporales</taxon>
        <taxon>Streptomycetaceae</taxon>
        <taxon>Streptomyces</taxon>
    </lineage>
</organism>
<dbReference type="AlphaFoldDB" id="A0A371Q8C4"/>
<dbReference type="EMBL" id="QUAC01000052">
    <property type="protein sequence ID" value="REK90930.1"/>
    <property type="molecule type" value="Genomic_DNA"/>
</dbReference>
<dbReference type="OrthoDB" id="4570646at2"/>
<feature type="compositionally biased region" description="Basic residues" evidence="1">
    <location>
        <begin position="23"/>
        <end position="32"/>
    </location>
</feature>
<dbReference type="Proteomes" id="UP000262477">
    <property type="component" value="Unassembled WGS sequence"/>
</dbReference>
<feature type="domain" description="DUF397" evidence="2">
    <location>
        <begin position="61"/>
        <end position="96"/>
    </location>
</feature>
<gene>
    <name evidence="3" type="ORF">DY245_07550</name>
</gene>
<sequence>MHHSNRSALDQVCAENATPRPPRLSRPRHRPVHHADLREVSNCALRRWPRRGQAVRLSRALTQAHGLVPVHDSKAPDGPALVFPAGGWTSFVSAVKRGQFSA</sequence>
<proteinExistence type="predicted"/>
<evidence type="ECO:0000259" key="2">
    <source>
        <dbReference type="Pfam" id="PF04149"/>
    </source>
</evidence>
<reference evidence="3 4" key="1">
    <citation type="submission" date="2018-08" db="EMBL/GenBank/DDBJ databases">
        <title>Streptomyces NEAU-D10 sp. nov., a novel Actinomycete isolated from soil.</title>
        <authorList>
            <person name="Jin L."/>
        </authorList>
    </citation>
    <scope>NUCLEOTIDE SEQUENCE [LARGE SCALE GENOMIC DNA]</scope>
    <source>
        <strain evidence="3 4">NEAU-D10</strain>
    </source>
</reference>
<evidence type="ECO:0000256" key="1">
    <source>
        <dbReference type="SAM" id="MobiDB-lite"/>
    </source>
</evidence>
<protein>
    <submittedName>
        <fullName evidence="3">DUF397 domain-containing protein</fullName>
    </submittedName>
</protein>